<accession>A0A1G9FFA2</accession>
<evidence type="ECO:0000313" key="3">
    <source>
        <dbReference type="EMBL" id="SDK87050.1"/>
    </source>
</evidence>
<dbReference type="Gene3D" id="3.30.450.380">
    <property type="match status" value="1"/>
</dbReference>
<dbReference type="OrthoDB" id="9810761at2"/>
<dbReference type="InterPro" id="IPR001482">
    <property type="entry name" value="T2SS/T4SS_dom"/>
</dbReference>
<dbReference type="PANTHER" id="PTHR30486:SF6">
    <property type="entry name" value="TYPE IV PILUS RETRACTATION ATPASE PILT"/>
    <property type="match status" value="1"/>
</dbReference>
<dbReference type="Pfam" id="PF00437">
    <property type="entry name" value="T2SSE"/>
    <property type="match status" value="1"/>
</dbReference>
<evidence type="ECO:0000259" key="2">
    <source>
        <dbReference type="SMART" id="SM00382"/>
    </source>
</evidence>
<evidence type="ECO:0000313" key="4">
    <source>
        <dbReference type="Proteomes" id="UP000199050"/>
    </source>
</evidence>
<keyword evidence="4" id="KW-1185">Reference proteome</keyword>
<organism evidence="3 4">
    <name type="scientific">Paenibacillus typhae</name>
    <dbReference type="NCBI Taxonomy" id="1174501"/>
    <lineage>
        <taxon>Bacteria</taxon>
        <taxon>Bacillati</taxon>
        <taxon>Bacillota</taxon>
        <taxon>Bacilli</taxon>
        <taxon>Bacillales</taxon>
        <taxon>Paenibacillaceae</taxon>
        <taxon>Paenibacillus</taxon>
    </lineage>
</organism>
<dbReference type="STRING" id="1174501.SAMN05216192_15828"/>
<reference evidence="4" key="1">
    <citation type="submission" date="2016-10" db="EMBL/GenBank/DDBJ databases">
        <authorList>
            <person name="Varghese N."/>
            <person name="Submissions S."/>
        </authorList>
    </citation>
    <scope>NUCLEOTIDE SEQUENCE [LARGE SCALE GENOMIC DNA]</scope>
    <source>
        <strain evidence="4">CGMCC 1.11012</strain>
    </source>
</reference>
<dbReference type="SUPFAM" id="SSF52540">
    <property type="entry name" value="P-loop containing nucleoside triphosphate hydrolases"/>
    <property type="match status" value="1"/>
</dbReference>
<dbReference type="CDD" id="cd01130">
    <property type="entry name" value="VirB11-like_ATPase"/>
    <property type="match status" value="1"/>
</dbReference>
<feature type="domain" description="AAA+ ATPase" evidence="2">
    <location>
        <begin position="189"/>
        <end position="357"/>
    </location>
</feature>
<sequence>MNEELFRKLKRDIRAGLDVTAAVGNRELSSYIERTILGMQNLRYLTAQEKHELVKKLFDSFRGLDILQPLVDNPAITEIMINSHEEIFVEEEGQIRRLPLAFESRSRLEDIIQTVVSGVDRVVNDSSPIVDARLRDGSRVNVVLPPVALKGPAMTIRKFPETPMTMNDLVRRGALSGEAAELLQIFVAAGYNIFISGGTGSGKTTFLNALSQFIPPQERVITIEDSAELQIVTVPNLVSLETRNANTEGRGEITIRDLIRSSLRMRPNRIVVGEVRGAECLDMLQAMNTGHAGSLSTGHSNSARDMVSRLETMVLSAADLPVGVVRQQISSAIDIFVHLSRLRDRSRRVVEICEVAGLQEGEVVLNPLYEFRETGEREGKIEGSLAACGNPLLHAGKLKLAGIYQYPLMSFTAGPGMKEAVC</sequence>
<dbReference type="GO" id="GO:0016887">
    <property type="term" value="F:ATP hydrolysis activity"/>
    <property type="evidence" value="ECO:0007669"/>
    <property type="project" value="InterPro"/>
</dbReference>
<dbReference type="PANTHER" id="PTHR30486">
    <property type="entry name" value="TWITCHING MOTILITY PROTEIN PILT"/>
    <property type="match status" value="1"/>
</dbReference>
<dbReference type="InterPro" id="IPR027417">
    <property type="entry name" value="P-loop_NTPase"/>
</dbReference>
<dbReference type="SMART" id="SM00382">
    <property type="entry name" value="AAA"/>
    <property type="match status" value="1"/>
</dbReference>
<dbReference type="AlphaFoldDB" id="A0A1G9FFA2"/>
<evidence type="ECO:0000256" key="1">
    <source>
        <dbReference type="ARBA" id="ARBA00006611"/>
    </source>
</evidence>
<dbReference type="RefSeq" id="WP_090719599.1">
    <property type="nucleotide sequence ID" value="NZ_CBCSKY010000060.1"/>
</dbReference>
<dbReference type="InterPro" id="IPR050921">
    <property type="entry name" value="T4SS_GSP_E_ATPase"/>
</dbReference>
<protein>
    <submittedName>
        <fullName evidence="3">Pilus assembly protein CpaF</fullName>
    </submittedName>
</protein>
<dbReference type="Gene3D" id="3.40.50.300">
    <property type="entry name" value="P-loop containing nucleotide triphosphate hydrolases"/>
    <property type="match status" value="1"/>
</dbReference>
<gene>
    <name evidence="3" type="ORF">SAMN05216192_15828</name>
</gene>
<dbReference type="Proteomes" id="UP000199050">
    <property type="component" value="Unassembled WGS sequence"/>
</dbReference>
<comment type="similarity">
    <text evidence="1">Belongs to the GSP E family.</text>
</comment>
<name>A0A1G9FFA2_9BACL</name>
<proteinExistence type="inferred from homology"/>
<dbReference type="EMBL" id="FNDX01000058">
    <property type="protein sequence ID" value="SDK87050.1"/>
    <property type="molecule type" value="Genomic_DNA"/>
</dbReference>
<dbReference type="InterPro" id="IPR003593">
    <property type="entry name" value="AAA+_ATPase"/>
</dbReference>